<dbReference type="KEGG" id="thd:BHV28_14900"/>
<dbReference type="PIRSF" id="PIRSF036238">
    <property type="entry name" value="UCP036238"/>
    <property type="match status" value="1"/>
</dbReference>
<dbReference type="Pfam" id="PF10056">
    <property type="entry name" value="DUF2293"/>
    <property type="match status" value="1"/>
</dbReference>
<evidence type="ECO:0000313" key="4">
    <source>
        <dbReference type="Proteomes" id="UP000188912"/>
    </source>
</evidence>
<gene>
    <name evidence="3" type="ORF">BHV28_14900</name>
</gene>
<dbReference type="STRING" id="1902579.BHV28_14900"/>
<evidence type="ECO:0000313" key="3">
    <source>
        <dbReference type="EMBL" id="AQS42171.1"/>
    </source>
</evidence>
<organism evidence="3 4">
    <name type="scientific">Candidatus Tokpelaia hoelldobleri</name>
    <dbReference type="NCBI Taxonomy" id="1902579"/>
    <lineage>
        <taxon>Bacteria</taxon>
        <taxon>Pseudomonadati</taxon>
        <taxon>Pseudomonadota</taxon>
        <taxon>Alphaproteobacteria</taxon>
        <taxon>Hyphomicrobiales</taxon>
        <taxon>Candidatus Tokpelaia</taxon>
    </lineage>
</organism>
<evidence type="ECO:0000256" key="1">
    <source>
        <dbReference type="SAM" id="SignalP"/>
    </source>
</evidence>
<feature type="chain" id="PRO_5012685339" description="DUF2293 domain-containing protein" evidence="1">
    <location>
        <begin position="26"/>
        <end position="102"/>
    </location>
</feature>
<dbReference type="EMBL" id="CP017315">
    <property type="protein sequence ID" value="AQS42171.1"/>
    <property type="molecule type" value="Genomic_DNA"/>
</dbReference>
<feature type="domain" description="DUF2293" evidence="2">
    <location>
        <begin position="12"/>
        <end position="89"/>
    </location>
</feature>
<dbReference type="Proteomes" id="UP000188912">
    <property type="component" value="Chromosome"/>
</dbReference>
<dbReference type="InterPro" id="IPR017044">
    <property type="entry name" value="UCP036238"/>
</dbReference>
<name>A0A1U9JWG6_9HYPH</name>
<dbReference type="InterPro" id="IPR018744">
    <property type="entry name" value="DUF2293"/>
</dbReference>
<keyword evidence="4" id="KW-1185">Reference proteome</keyword>
<evidence type="ECO:0000259" key="2">
    <source>
        <dbReference type="Pfam" id="PF10056"/>
    </source>
</evidence>
<feature type="signal peptide" evidence="1">
    <location>
        <begin position="1"/>
        <end position="25"/>
    </location>
</feature>
<proteinExistence type="predicted"/>
<reference evidence="3 4" key="1">
    <citation type="journal article" date="2010" name="Science">
        <title>Genomic comparison of the ants Camponotus floridanus and Harpegnathos saltator.</title>
        <authorList>
            <person name="Bonasio R."/>
            <person name="Zhang G."/>
            <person name="Ye C."/>
            <person name="Mutti N.S."/>
            <person name="Fang X."/>
            <person name="Qin N."/>
            <person name="Donahue G."/>
            <person name="Yang P."/>
            <person name="Li Q."/>
            <person name="Li C."/>
            <person name="Zhang P."/>
            <person name="Huang Z."/>
            <person name="Berger S.L."/>
            <person name="Reinberg D."/>
            <person name="Wang J."/>
            <person name="Liebig J."/>
        </authorList>
    </citation>
    <scope>NUCLEOTIDE SEQUENCE [LARGE SCALE GENOMIC DNA]</scope>
    <source>
        <strain evidence="3 4">Hsal</strain>
    </source>
</reference>
<protein>
    <recommendedName>
        <fullName evidence="2">DUF2293 domain-containing protein</fullName>
    </recommendedName>
</protein>
<dbReference type="AlphaFoldDB" id="A0A1U9JWG6"/>
<keyword evidence="1" id="KW-0732">Signal</keyword>
<sequence>MTTHKQRAIAKALTALLPAAPFADAEEIRRAATAPHMKHLPPTIALWLATIAYIRHTYTDYDSLRDEGYDKDSARHFTCDAINEKLAEWNATRYLDPNEREE</sequence>
<reference evidence="3 4" key="2">
    <citation type="journal article" date="2016" name="Sci. Rep.">
        <title>The genome of Rhizobiales bacteria in predatory ants reveals urease gene functions but no genes for nitrogen fixation.</title>
        <authorList>
            <person name="Neuvonen M.M."/>
            <person name="Tamarit D."/>
            <person name="Naslund K."/>
            <person name="Liebig J."/>
            <person name="Feldhaar H."/>
            <person name="Moran N.A."/>
            <person name="Guy L."/>
            <person name="Andersson S.G."/>
        </authorList>
    </citation>
    <scope>NUCLEOTIDE SEQUENCE [LARGE SCALE GENOMIC DNA]</scope>
    <source>
        <strain evidence="3 4">Hsal</strain>
    </source>
</reference>
<accession>A0A1U9JWG6</accession>